<name>A0A4D4LXK8_STRAX</name>
<dbReference type="Proteomes" id="UP000302139">
    <property type="component" value="Unassembled WGS sequence"/>
</dbReference>
<dbReference type="OMA" id="FADWRAG"/>
<evidence type="ECO:0000259" key="1">
    <source>
        <dbReference type="Pfam" id="PF21806"/>
    </source>
</evidence>
<evidence type="ECO:0000313" key="3">
    <source>
        <dbReference type="EMBL" id="GDY74465.1"/>
    </source>
</evidence>
<dbReference type="Pfam" id="PF21806">
    <property type="entry name" value="DUF6879"/>
    <property type="match status" value="1"/>
</dbReference>
<dbReference type="EMBL" id="BJHX01000001">
    <property type="protein sequence ID" value="GDY65324.1"/>
    <property type="molecule type" value="Genomic_DNA"/>
</dbReference>
<feature type="domain" description="DUF6879" evidence="1">
    <location>
        <begin position="7"/>
        <end position="174"/>
    </location>
</feature>
<dbReference type="GeneID" id="41542283"/>
<dbReference type="RefSeq" id="WP_010986600.1">
    <property type="nucleotide sequence ID" value="NZ_BAABTN010000013.1"/>
</dbReference>
<accession>A0A4D4LXK8</accession>
<protein>
    <recommendedName>
        <fullName evidence="1">DUF6879 domain-containing protein</fullName>
    </recommendedName>
</protein>
<organism evidence="2 5">
    <name type="scientific">Streptomyces avermitilis</name>
    <dbReference type="NCBI Taxonomy" id="33903"/>
    <lineage>
        <taxon>Bacteria</taxon>
        <taxon>Bacillati</taxon>
        <taxon>Actinomycetota</taxon>
        <taxon>Actinomycetes</taxon>
        <taxon>Kitasatosporales</taxon>
        <taxon>Streptomycetaceae</taxon>
        <taxon>Streptomyces</taxon>
    </lineage>
</organism>
<evidence type="ECO:0000313" key="4">
    <source>
        <dbReference type="Proteomes" id="UP000299211"/>
    </source>
</evidence>
<evidence type="ECO:0000313" key="5">
    <source>
        <dbReference type="Proteomes" id="UP000302139"/>
    </source>
</evidence>
<dbReference type="AlphaFoldDB" id="A0A4D4LXK8"/>
<dbReference type="EMBL" id="BJHY01000001">
    <property type="protein sequence ID" value="GDY74465.1"/>
    <property type="molecule type" value="Genomic_DNA"/>
</dbReference>
<dbReference type="STRING" id="33903.AQJ43_25455"/>
<dbReference type="Proteomes" id="UP000299211">
    <property type="component" value="Unassembled WGS sequence"/>
</dbReference>
<reference evidence="3 4" key="1">
    <citation type="submission" date="2019-04" db="EMBL/GenBank/DDBJ databases">
        <title>Draft genome sequences of Streptomyces avermitilis ATCC 31267.</title>
        <authorList>
            <person name="Komaki H."/>
            <person name="Tamura T."/>
            <person name="Hosoyama A."/>
        </authorList>
    </citation>
    <scope>NUCLEOTIDE SEQUENCE [LARGE SCALE GENOMIC DNA]</scope>
    <source>
        <strain evidence="3 4">ATCC 31267</strain>
    </source>
</reference>
<gene>
    <name evidence="2" type="ORF">SAV14893_047170</name>
    <name evidence="3" type="ORF">SAV31267_039500</name>
</gene>
<dbReference type="InterPro" id="IPR049244">
    <property type="entry name" value="DUF6879"/>
</dbReference>
<proteinExistence type="predicted"/>
<sequence length="177" mass="20291">MPQNELRFDDLLEAARHSAVHLEMRDAYGVGDEDADFNEWQRSGNRDSDPSSPYWAPWVDLISRARDRGVTVRRARIVSEPVTDYIRYEHAGTPVNIQAGEQVRWLSRRNASDLMLPGCDLWIFDGAQVLFNHFTGSGDWADPPLELRTEPGIVKQCADAFEAVWERAIPHDQYEIH</sequence>
<comment type="caution">
    <text evidence="2">The sequence shown here is derived from an EMBL/GenBank/DDBJ whole genome shotgun (WGS) entry which is preliminary data.</text>
</comment>
<reference evidence="2 5" key="2">
    <citation type="submission" date="2019-04" db="EMBL/GenBank/DDBJ databases">
        <title>Draft genome sequences of Streptomyces avermitilis NBRC 14893.</title>
        <authorList>
            <person name="Komaki H."/>
            <person name="Tamura T."/>
            <person name="Hosoyama A."/>
        </authorList>
    </citation>
    <scope>NUCLEOTIDE SEQUENCE [LARGE SCALE GENOMIC DNA]</scope>
    <source>
        <strain evidence="2 5">NBRC 14893</strain>
    </source>
</reference>
<evidence type="ECO:0000313" key="2">
    <source>
        <dbReference type="EMBL" id="GDY65324.1"/>
    </source>
</evidence>